<dbReference type="OrthoDB" id="8401987at2"/>
<dbReference type="Proteomes" id="UP000325684">
    <property type="component" value="Unassembled WGS sequence"/>
</dbReference>
<comment type="caution">
    <text evidence="2">The sequence shown here is derived from an EMBL/GenBank/DDBJ whole genome shotgun (WGS) entry which is preliminary data.</text>
</comment>
<dbReference type="AlphaFoldDB" id="A0A5N3PH58"/>
<evidence type="ECO:0008006" key="4">
    <source>
        <dbReference type="Google" id="ProtNLM"/>
    </source>
</evidence>
<organism evidence="2 3">
    <name type="scientific">Microvirga brassicacearum</name>
    <dbReference type="NCBI Taxonomy" id="2580413"/>
    <lineage>
        <taxon>Bacteria</taxon>
        <taxon>Pseudomonadati</taxon>
        <taxon>Pseudomonadota</taxon>
        <taxon>Alphaproteobacteria</taxon>
        <taxon>Hyphomicrobiales</taxon>
        <taxon>Methylobacteriaceae</taxon>
        <taxon>Microvirga</taxon>
    </lineage>
</organism>
<reference evidence="2 3" key="1">
    <citation type="journal article" date="2019" name="Microorganisms">
        <title>Genome Insights into the Novel Species Microvirga brassicacearum, a Rapeseed Endophyte with Biotechnological Potential.</title>
        <authorList>
            <person name="Jimenez-Gomez A."/>
            <person name="Saati-Santamaria Z."/>
            <person name="Igual J.M."/>
            <person name="Rivas R."/>
            <person name="Mateos P.F."/>
            <person name="Garcia-Fraile P."/>
        </authorList>
    </citation>
    <scope>NUCLEOTIDE SEQUENCE [LARGE SCALE GENOMIC DNA]</scope>
    <source>
        <strain evidence="2 3">CDVBN77</strain>
    </source>
</reference>
<evidence type="ECO:0000313" key="3">
    <source>
        <dbReference type="Proteomes" id="UP000325684"/>
    </source>
</evidence>
<sequence>MPIPAAAIPFIFDIAKVVVDKLVASPNNDITRADAPQIKKEVAEAIAPAIEHLTNNEPWYQSRVTWGAIIAAASPMVAPLIGRVFSPEEQMLATAVMTGIGSAFGAGTVLYGRWKAKKPIGA</sequence>
<dbReference type="RefSeq" id="WP_150942139.1">
    <property type="nucleotide sequence ID" value="NZ_VCMV01000003.1"/>
</dbReference>
<evidence type="ECO:0000313" key="2">
    <source>
        <dbReference type="EMBL" id="KAB0269082.1"/>
    </source>
</evidence>
<protein>
    <recommendedName>
        <fullName evidence="4">Holin</fullName>
    </recommendedName>
</protein>
<keyword evidence="1" id="KW-1133">Transmembrane helix</keyword>
<feature type="transmembrane region" description="Helical" evidence="1">
    <location>
        <begin position="91"/>
        <end position="112"/>
    </location>
</feature>
<keyword evidence="1" id="KW-0812">Transmembrane</keyword>
<keyword evidence="3" id="KW-1185">Reference proteome</keyword>
<dbReference type="EMBL" id="VCMV01000003">
    <property type="protein sequence ID" value="KAB0269082.1"/>
    <property type="molecule type" value="Genomic_DNA"/>
</dbReference>
<keyword evidence="1" id="KW-0472">Membrane</keyword>
<accession>A0A5N3PH58</accession>
<feature type="transmembrane region" description="Helical" evidence="1">
    <location>
        <begin position="64"/>
        <end position="85"/>
    </location>
</feature>
<gene>
    <name evidence="2" type="ORF">FEZ63_02945</name>
</gene>
<proteinExistence type="predicted"/>
<evidence type="ECO:0000256" key="1">
    <source>
        <dbReference type="SAM" id="Phobius"/>
    </source>
</evidence>
<name>A0A5N3PH58_9HYPH</name>